<dbReference type="Proteomes" id="UP000236394">
    <property type="component" value="Unassembled WGS sequence"/>
</dbReference>
<keyword evidence="3 9" id="KW-0805">Transcription regulation</keyword>
<evidence type="ECO:0000256" key="10">
    <source>
        <dbReference type="RuleBase" id="RU000556"/>
    </source>
</evidence>
<evidence type="ECO:0000256" key="4">
    <source>
        <dbReference type="ARBA" id="ARBA00023054"/>
    </source>
</evidence>
<evidence type="ECO:0000313" key="14">
    <source>
        <dbReference type="Proteomes" id="UP000236394"/>
    </source>
</evidence>
<dbReference type="InterPro" id="IPR023459">
    <property type="entry name" value="Tscrpt_elong_fac_GreA/B_fam"/>
</dbReference>
<evidence type="ECO:0000256" key="2">
    <source>
        <dbReference type="ARBA" id="ARBA00013729"/>
    </source>
</evidence>
<dbReference type="InterPro" id="IPR028624">
    <property type="entry name" value="Tscrpt_elong_fac_GreA/B"/>
</dbReference>
<comment type="function">
    <text evidence="7 9 10">Necessary for efficient RNA polymerase transcription elongation past template-encoded arresting sites. The arresting sites in DNA have the property of trapping a certain fraction of elongating RNA polymerases that pass through, resulting in locked ternary complexes. Cleavage of the nascent transcript by cleavage factors such as GreA or GreB allows the resumption of elongation from the new 3'terminus. GreA releases sequences of 2 to 3 nucleotides.</text>
</comment>
<evidence type="ECO:0000256" key="3">
    <source>
        <dbReference type="ARBA" id="ARBA00023015"/>
    </source>
</evidence>
<evidence type="ECO:0000256" key="6">
    <source>
        <dbReference type="ARBA" id="ARBA00023163"/>
    </source>
</evidence>
<comment type="caution">
    <text evidence="13">The sequence shown here is derived from an EMBL/GenBank/DDBJ whole genome shotgun (WGS) entry which is preliminary data.</text>
</comment>
<keyword evidence="6 9" id="KW-0804">Transcription</keyword>
<dbReference type="InterPro" id="IPR006359">
    <property type="entry name" value="Tscrpt_elong_fac_GreA"/>
</dbReference>
<dbReference type="InterPro" id="IPR036805">
    <property type="entry name" value="Tscrpt_elong_fac_GreA/B_N_sf"/>
</dbReference>
<dbReference type="PROSITE" id="PS00829">
    <property type="entry name" value="GREAB_1"/>
    <property type="match status" value="1"/>
</dbReference>
<dbReference type="SUPFAM" id="SSF46557">
    <property type="entry name" value="GreA transcript cleavage protein, N-terminal domain"/>
    <property type="match status" value="1"/>
</dbReference>
<evidence type="ECO:0000259" key="12">
    <source>
        <dbReference type="Pfam" id="PF03449"/>
    </source>
</evidence>
<dbReference type="Pfam" id="PF01272">
    <property type="entry name" value="GreA_GreB"/>
    <property type="match status" value="1"/>
</dbReference>
<evidence type="ECO:0000313" key="13">
    <source>
        <dbReference type="EMBL" id="PNH19748.1"/>
    </source>
</evidence>
<reference evidence="14" key="1">
    <citation type="submission" date="2017-04" db="EMBL/GenBank/DDBJ databases">
        <authorList>
            <person name="Bumgarner R.E."/>
            <person name="Fredricks D.N."/>
            <person name="Srinivasan S."/>
        </authorList>
    </citation>
    <scope>NUCLEOTIDE SEQUENCE [LARGE SCALE GENOMIC DNA]</scope>
    <source>
        <strain evidence="14">KA00405</strain>
    </source>
</reference>
<dbReference type="FunFam" id="1.10.287.180:FF:000001">
    <property type="entry name" value="Transcription elongation factor GreA"/>
    <property type="match status" value="1"/>
</dbReference>
<keyword evidence="13" id="KW-0251">Elongation factor</keyword>
<dbReference type="Gene3D" id="3.10.50.30">
    <property type="entry name" value="Transcription elongation factor, GreA/GreB, C-terminal domain"/>
    <property type="match status" value="1"/>
</dbReference>
<name>A0A2J8B4Q8_9FIRM</name>
<evidence type="ECO:0000256" key="9">
    <source>
        <dbReference type="HAMAP-Rule" id="MF_00105"/>
    </source>
</evidence>
<evidence type="ECO:0000256" key="5">
    <source>
        <dbReference type="ARBA" id="ARBA00023125"/>
    </source>
</evidence>
<feature type="domain" description="Transcription elongation factor GreA/GreB N-terminal" evidence="12">
    <location>
        <begin position="8"/>
        <end position="77"/>
    </location>
</feature>
<dbReference type="GO" id="GO:0032784">
    <property type="term" value="P:regulation of DNA-templated transcription elongation"/>
    <property type="evidence" value="ECO:0007669"/>
    <property type="project" value="UniProtKB-UniRule"/>
</dbReference>
<dbReference type="AlphaFoldDB" id="A0A2J8B4Q8"/>
<dbReference type="RefSeq" id="WP_012993354.1">
    <property type="nucleotide sequence ID" value="NZ_NBZD01000001.1"/>
</dbReference>
<protein>
    <recommendedName>
        <fullName evidence="2 9">Transcription elongation factor GreA</fullName>
    </recommendedName>
    <alternativeName>
        <fullName evidence="8 9">Transcript cleavage factor GreA</fullName>
    </alternativeName>
</protein>
<dbReference type="GO" id="GO:0070063">
    <property type="term" value="F:RNA polymerase binding"/>
    <property type="evidence" value="ECO:0007669"/>
    <property type="project" value="InterPro"/>
</dbReference>
<evidence type="ECO:0000259" key="11">
    <source>
        <dbReference type="Pfam" id="PF01272"/>
    </source>
</evidence>
<dbReference type="HAMAP" id="MF_00105">
    <property type="entry name" value="GreA_GreB"/>
    <property type="match status" value="1"/>
</dbReference>
<comment type="similarity">
    <text evidence="1 9 10">Belongs to the GreA/GreB family.</text>
</comment>
<organism evidence="13 14">
    <name type="scientific">Mageeibacillus indolicus</name>
    <dbReference type="NCBI Taxonomy" id="884684"/>
    <lineage>
        <taxon>Bacteria</taxon>
        <taxon>Bacillati</taxon>
        <taxon>Bacillota</taxon>
        <taxon>Clostridia</taxon>
        <taxon>Eubacteriales</taxon>
        <taxon>Oscillospiraceae</taxon>
        <taxon>Mageeibacillus</taxon>
    </lineage>
</organism>
<feature type="domain" description="Transcription elongation factor GreA/GreB C-terminal" evidence="11">
    <location>
        <begin position="85"/>
        <end position="157"/>
    </location>
</feature>
<keyword evidence="13" id="KW-0648">Protein biosynthesis</keyword>
<proteinExistence type="inferred from homology"/>
<dbReference type="EMBL" id="NBZD01000001">
    <property type="protein sequence ID" value="PNH19748.1"/>
    <property type="molecule type" value="Genomic_DNA"/>
</dbReference>
<dbReference type="GO" id="GO:0003677">
    <property type="term" value="F:DNA binding"/>
    <property type="evidence" value="ECO:0007669"/>
    <property type="project" value="UniProtKB-UniRule"/>
</dbReference>
<dbReference type="InterPro" id="IPR001437">
    <property type="entry name" value="Tscrpt_elong_fac_GreA/B_C"/>
</dbReference>
<dbReference type="Gene3D" id="1.10.287.180">
    <property type="entry name" value="Transcription elongation factor, GreA/GreB, N-terminal domain"/>
    <property type="match status" value="1"/>
</dbReference>
<dbReference type="PANTHER" id="PTHR30437">
    <property type="entry name" value="TRANSCRIPTION ELONGATION FACTOR GREA"/>
    <property type="match status" value="1"/>
</dbReference>
<dbReference type="OMA" id="TWLTQEA"/>
<dbReference type="GO" id="GO:0003746">
    <property type="term" value="F:translation elongation factor activity"/>
    <property type="evidence" value="ECO:0007669"/>
    <property type="project" value="UniProtKB-KW"/>
</dbReference>
<dbReference type="GO" id="GO:0006354">
    <property type="term" value="P:DNA-templated transcription elongation"/>
    <property type="evidence" value="ECO:0007669"/>
    <property type="project" value="TreeGrafter"/>
</dbReference>
<evidence type="ECO:0000256" key="1">
    <source>
        <dbReference type="ARBA" id="ARBA00008213"/>
    </source>
</evidence>
<accession>A0A2J8B4Q8</accession>
<dbReference type="InterPro" id="IPR036953">
    <property type="entry name" value="GreA/GreB_C_sf"/>
</dbReference>
<dbReference type="InterPro" id="IPR018151">
    <property type="entry name" value="TF_GreA/GreB_CS"/>
</dbReference>
<dbReference type="NCBIfam" id="NF001263">
    <property type="entry name" value="PRK00226.1-4"/>
    <property type="match status" value="1"/>
</dbReference>
<dbReference type="Pfam" id="PF03449">
    <property type="entry name" value="GreA_GreB_N"/>
    <property type="match status" value="1"/>
</dbReference>
<keyword evidence="5 9" id="KW-0238">DNA-binding</keyword>
<evidence type="ECO:0000256" key="8">
    <source>
        <dbReference type="ARBA" id="ARBA00030776"/>
    </source>
</evidence>
<sequence>MPEVEQIEMTLEGFNHLKEELEHRKIVVRSEVAERIKVALSFGDLSENSEYDDAKQAQAENEGRIMEIEAILKKVRVIDNDEISKTNVTLGSAFVLRDEATGEETQYTIVGAKEENIFENKISSDSPVGQQVLGKKKGSVISVKAPIGQLKYKIVKICKD</sequence>
<dbReference type="PIRSF" id="PIRSF006092">
    <property type="entry name" value="GreA_GreB"/>
    <property type="match status" value="1"/>
</dbReference>
<dbReference type="InterPro" id="IPR022691">
    <property type="entry name" value="Tscrpt_elong_fac_GreA/B_N"/>
</dbReference>
<evidence type="ECO:0000256" key="7">
    <source>
        <dbReference type="ARBA" id="ARBA00024916"/>
    </source>
</evidence>
<gene>
    <name evidence="9" type="primary">greA</name>
    <name evidence="13" type="ORF">B7R76_02390</name>
</gene>
<dbReference type="NCBIfam" id="TIGR01462">
    <property type="entry name" value="greA"/>
    <property type="match status" value="1"/>
</dbReference>
<dbReference type="SUPFAM" id="SSF54534">
    <property type="entry name" value="FKBP-like"/>
    <property type="match status" value="1"/>
</dbReference>
<keyword evidence="4" id="KW-0175">Coiled coil</keyword>
<dbReference type="PANTHER" id="PTHR30437:SF4">
    <property type="entry name" value="TRANSCRIPTION ELONGATION FACTOR GREA"/>
    <property type="match status" value="1"/>
</dbReference>